<organism evidence="6 7">
    <name type="scientific">Yasminevirus sp. GU-2018</name>
    <dbReference type="NCBI Taxonomy" id="2420051"/>
    <lineage>
        <taxon>Viruses</taxon>
        <taxon>Varidnaviria</taxon>
        <taxon>Bamfordvirae</taxon>
        <taxon>Nucleocytoviricota</taxon>
        <taxon>Megaviricetes</taxon>
        <taxon>Imitervirales</taxon>
        <taxon>Mimiviridae</taxon>
        <taxon>Klosneuvirinae</taxon>
        <taxon>Yasminevirus</taxon>
        <taxon>Yasminevirus saudimassiliense</taxon>
    </lineage>
</organism>
<keyword evidence="3 5" id="KW-1133">Transmembrane helix</keyword>
<keyword evidence="4 5" id="KW-0472">Membrane</keyword>
<gene>
    <name evidence="6" type="ORF">YASMINEVIRUS_583</name>
</gene>
<feature type="transmembrane region" description="Helical" evidence="5">
    <location>
        <begin position="234"/>
        <end position="253"/>
    </location>
</feature>
<feature type="transmembrane region" description="Helical" evidence="5">
    <location>
        <begin position="208"/>
        <end position="228"/>
    </location>
</feature>
<evidence type="ECO:0000256" key="3">
    <source>
        <dbReference type="ARBA" id="ARBA00022989"/>
    </source>
</evidence>
<dbReference type="InterPro" id="IPR000537">
    <property type="entry name" value="UbiA_prenyltransferase"/>
</dbReference>
<reference evidence="6 7" key="1">
    <citation type="submission" date="2018-10" db="EMBL/GenBank/DDBJ databases">
        <authorList>
            <consortium name="IHU Genomes"/>
        </authorList>
    </citation>
    <scope>NUCLEOTIDE SEQUENCE [LARGE SCALE GENOMIC DNA]</scope>
    <source>
        <strain evidence="6 7">A1</strain>
    </source>
</reference>
<feature type="transmembrane region" description="Helical" evidence="5">
    <location>
        <begin position="134"/>
        <end position="155"/>
    </location>
</feature>
<dbReference type="EMBL" id="UPSH01000001">
    <property type="protein sequence ID" value="VBB18120.1"/>
    <property type="molecule type" value="Genomic_DNA"/>
</dbReference>
<dbReference type="GO" id="GO:0016765">
    <property type="term" value="F:transferase activity, transferring alkyl or aryl (other than methyl) groups"/>
    <property type="evidence" value="ECO:0007669"/>
    <property type="project" value="InterPro"/>
</dbReference>
<name>A0A5K0U8J6_9VIRU</name>
<feature type="transmembrane region" description="Helical" evidence="5">
    <location>
        <begin position="103"/>
        <end position="122"/>
    </location>
</feature>
<keyword evidence="7" id="KW-1185">Reference proteome</keyword>
<evidence type="ECO:0000256" key="2">
    <source>
        <dbReference type="ARBA" id="ARBA00022692"/>
    </source>
</evidence>
<protein>
    <submittedName>
        <fullName evidence="6">Putative UbiA prenyltransferase</fullName>
    </submittedName>
</protein>
<evidence type="ECO:0000313" key="7">
    <source>
        <dbReference type="Proteomes" id="UP000594342"/>
    </source>
</evidence>
<comment type="subcellular location">
    <subcellularLocation>
        <location evidence="1">Membrane</location>
        <topology evidence="1">Multi-pass membrane protein</topology>
    </subcellularLocation>
</comment>
<feature type="transmembrane region" description="Helical" evidence="5">
    <location>
        <begin position="16"/>
        <end position="36"/>
    </location>
</feature>
<dbReference type="Pfam" id="PF01040">
    <property type="entry name" value="UbiA"/>
    <property type="match status" value="1"/>
</dbReference>
<accession>A0A5K0U8J6</accession>
<evidence type="ECO:0000256" key="1">
    <source>
        <dbReference type="ARBA" id="ARBA00004141"/>
    </source>
</evidence>
<evidence type="ECO:0000313" key="6">
    <source>
        <dbReference type="EMBL" id="VBB18120.1"/>
    </source>
</evidence>
<comment type="caution">
    <text evidence="6">The sequence shown here is derived from an EMBL/GenBank/DDBJ whole genome shotgun (WGS) entry which is preliminary data.</text>
</comment>
<evidence type="ECO:0000256" key="5">
    <source>
        <dbReference type="SAM" id="Phobius"/>
    </source>
</evidence>
<evidence type="ECO:0000256" key="4">
    <source>
        <dbReference type="ARBA" id="ARBA00023136"/>
    </source>
</evidence>
<feature type="transmembrane region" description="Helical" evidence="5">
    <location>
        <begin position="48"/>
        <end position="67"/>
    </location>
</feature>
<dbReference type="Proteomes" id="UP000594342">
    <property type="component" value="Unassembled WGS sequence"/>
</dbReference>
<feature type="transmembrane region" description="Helical" evidence="5">
    <location>
        <begin position="79"/>
        <end position="97"/>
    </location>
</feature>
<dbReference type="GO" id="GO:0016020">
    <property type="term" value="C:membrane"/>
    <property type="evidence" value="ECO:0007669"/>
    <property type="project" value="UniProtKB-SubCell"/>
</dbReference>
<sequence>MIQQIKKFLKYTSIDVAVYALIIAFFMNFDIIVNNYDIYSIFCNCDYLQTWVYALVYSVVMCNFSYIMDRLLDKPDINIVTYGVMACLILLDFVIYFTVLTPYMTYITHLITLGIVITTFFYEKFKKRYGVLKGLYVGVTAVFNIVVVPMLIMGLDRNIGSIFQQPSLIKSAILMLNCFVGSTMRDIPDIVEDKEKGILTVPSILGKTNTVLILYGVLGACLILSVLLTTKLQIMFWIVHILLTCALLWLNIVH</sequence>
<proteinExistence type="predicted"/>
<keyword evidence="2 5" id="KW-0812">Transmembrane</keyword>
<keyword evidence="6" id="KW-0808">Transferase</keyword>